<evidence type="ECO:0000313" key="9">
    <source>
        <dbReference type="EMBL" id="RVT84939.1"/>
    </source>
</evidence>
<dbReference type="AlphaFoldDB" id="A0A437LHU3"/>
<keyword evidence="4 8" id="KW-0378">Hydrolase</keyword>
<evidence type="ECO:0000256" key="7">
    <source>
        <dbReference type="ARBA" id="ARBA00023239"/>
    </source>
</evidence>
<organism evidence="9 10">
    <name type="scientific">Inhella crocodyli</name>
    <dbReference type="NCBI Taxonomy" id="2499851"/>
    <lineage>
        <taxon>Bacteria</taxon>
        <taxon>Pseudomonadati</taxon>
        <taxon>Pseudomonadota</taxon>
        <taxon>Betaproteobacteria</taxon>
        <taxon>Burkholderiales</taxon>
        <taxon>Sphaerotilaceae</taxon>
        <taxon>Inhella</taxon>
    </lineage>
</organism>
<dbReference type="Proteomes" id="UP000288587">
    <property type="component" value="Unassembled WGS sequence"/>
</dbReference>
<dbReference type="GO" id="GO:0008233">
    <property type="term" value="F:peptidase activity"/>
    <property type="evidence" value="ECO:0007669"/>
    <property type="project" value="UniProtKB-KW"/>
</dbReference>
<keyword evidence="3" id="KW-0227">DNA damage</keyword>
<comment type="caution">
    <text evidence="9">The sequence shown here is derived from an EMBL/GenBank/DDBJ whole genome shotgun (WGS) entry which is preliminary data.</text>
</comment>
<dbReference type="InterPro" id="IPR003738">
    <property type="entry name" value="SRAP"/>
</dbReference>
<keyword evidence="6" id="KW-0238">DNA-binding</keyword>
<comment type="similarity">
    <text evidence="1 8">Belongs to the SOS response-associated peptidase family.</text>
</comment>
<dbReference type="GO" id="GO:0006508">
    <property type="term" value="P:proteolysis"/>
    <property type="evidence" value="ECO:0007669"/>
    <property type="project" value="UniProtKB-KW"/>
</dbReference>
<proteinExistence type="inferred from homology"/>
<dbReference type="RefSeq" id="WP_127683342.1">
    <property type="nucleotide sequence ID" value="NZ_SACM01000003.1"/>
</dbReference>
<evidence type="ECO:0000256" key="6">
    <source>
        <dbReference type="ARBA" id="ARBA00023125"/>
    </source>
</evidence>
<keyword evidence="2 8" id="KW-0645">Protease</keyword>
<gene>
    <name evidence="9" type="ORF">EOD73_12525</name>
</gene>
<sequence length="239" mass="26509">MCNLYHVSPKGDIHTHFRSVVPEGYVEGTVGPYQRGALVRPQGDGLVCELGQWGLIAPGSRSARPSSRAILTNNARVETVAERRTYAQAWARGQRCLIPAAWYQEPNWETGKNVWWRLQRRDGRPWALAGLYAHWTDPATGEIVPNYTLITCNCDGHPLLGRLHKPDPNLPPHAQDKRAVAHMDPEDWEAWLFGTQAEALALVRPSPAEVFDPSDAQRTDALLQARAAAPSGPEQTSLL</sequence>
<dbReference type="OrthoDB" id="6192129at2"/>
<evidence type="ECO:0000256" key="8">
    <source>
        <dbReference type="RuleBase" id="RU364100"/>
    </source>
</evidence>
<dbReference type="InterPro" id="IPR036590">
    <property type="entry name" value="SRAP-like"/>
</dbReference>
<dbReference type="SUPFAM" id="SSF143081">
    <property type="entry name" value="BB1717-like"/>
    <property type="match status" value="1"/>
</dbReference>
<evidence type="ECO:0000256" key="3">
    <source>
        <dbReference type="ARBA" id="ARBA00022763"/>
    </source>
</evidence>
<evidence type="ECO:0000256" key="1">
    <source>
        <dbReference type="ARBA" id="ARBA00008136"/>
    </source>
</evidence>
<keyword evidence="7" id="KW-0456">Lyase</keyword>
<dbReference type="GO" id="GO:0016829">
    <property type="term" value="F:lyase activity"/>
    <property type="evidence" value="ECO:0007669"/>
    <property type="project" value="UniProtKB-KW"/>
</dbReference>
<keyword evidence="5" id="KW-0190">Covalent protein-DNA linkage</keyword>
<name>A0A437LHU3_9BURK</name>
<dbReference type="Gene3D" id="3.90.1680.10">
    <property type="entry name" value="SOS response associated peptidase-like"/>
    <property type="match status" value="1"/>
</dbReference>
<protein>
    <recommendedName>
        <fullName evidence="8">Abasic site processing protein</fullName>
        <ecNumber evidence="8">3.4.-.-</ecNumber>
    </recommendedName>
</protein>
<dbReference type="EC" id="3.4.-.-" evidence="8"/>
<reference evidence="9 10" key="1">
    <citation type="submission" date="2019-01" db="EMBL/GenBank/DDBJ databases">
        <authorList>
            <person name="Chen W.-M."/>
        </authorList>
    </citation>
    <scope>NUCLEOTIDE SEQUENCE [LARGE SCALE GENOMIC DNA]</scope>
    <source>
        <strain evidence="9 10">CCP-18</strain>
    </source>
</reference>
<keyword evidence="10" id="KW-1185">Reference proteome</keyword>
<evidence type="ECO:0000256" key="2">
    <source>
        <dbReference type="ARBA" id="ARBA00022670"/>
    </source>
</evidence>
<dbReference type="GO" id="GO:0003697">
    <property type="term" value="F:single-stranded DNA binding"/>
    <property type="evidence" value="ECO:0007669"/>
    <property type="project" value="InterPro"/>
</dbReference>
<dbReference type="PANTHER" id="PTHR13604">
    <property type="entry name" value="DC12-RELATED"/>
    <property type="match status" value="1"/>
</dbReference>
<evidence type="ECO:0000256" key="5">
    <source>
        <dbReference type="ARBA" id="ARBA00023124"/>
    </source>
</evidence>
<evidence type="ECO:0000313" key="10">
    <source>
        <dbReference type="Proteomes" id="UP000288587"/>
    </source>
</evidence>
<evidence type="ECO:0000256" key="4">
    <source>
        <dbReference type="ARBA" id="ARBA00022801"/>
    </source>
</evidence>
<dbReference type="GO" id="GO:0106300">
    <property type="term" value="P:protein-DNA covalent cross-linking repair"/>
    <property type="evidence" value="ECO:0007669"/>
    <property type="project" value="InterPro"/>
</dbReference>
<dbReference type="Pfam" id="PF02586">
    <property type="entry name" value="SRAP"/>
    <property type="match status" value="1"/>
</dbReference>
<dbReference type="PANTHER" id="PTHR13604:SF0">
    <property type="entry name" value="ABASIC SITE PROCESSING PROTEIN HMCES"/>
    <property type="match status" value="1"/>
</dbReference>
<dbReference type="EMBL" id="SACM01000003">
    <property type="protein sequence ID" value="RVT84939.1"/>
    <property type="molecule type" value="Genomic_DNA"/>
</dbReference>
<accession>A0A437LHU3</accession>